<comment type="caution">
    <text evidence="3">The sequence shown here is derived from an EMBL/GenBank/DDBJ whole genome shotgun (WGS) entry which is preliminary data.</text>
</comment>
<keyword evidence="1" id="KW-0472">Membrane</keyword>
<protein>
    <submittedName>
        <fullName evidence="3">CAAX amino protease</fullName>
    </submittedName>
</protein>
<evidence type="ECO:0000259" key="2">
    <source>
        <dbReference type="Pfam" id="PF02517"/>
    </source>
</evidence>
<reference evidence="3 4" key="1">
    <citation type="journal article" date="2014" name="Int. J. Syst. Evol. Microbiol.">
        <title>Complete genome sequence of Corynebacterium casei LMG S-19264T (=DSM 44701T), isolated from a smear-ripened cheese.</title>
        <authorList>
            <consortium name="US DOE Joint Genome Institute (JGI-PGF)"/>
            <person name="Walter F."/>
            <person name="Albersmeier A."/>
            <person name="Kalinowski J."/>
            <person name="Ruckert C."/>
        </authorList>
    </citation>
    <scope>NUCLEOTIDE SEQUENCE [LARGE SCALE GENOMIC DNA]</scope>
    <source>
        <strain evidence="3 4">NBRC 112289</strain>
    </source>
</reference>
<dbReference type="AlphaFoldDB" id="A0AA37UQ87"/>
<dbReference type="GO" id="GO:0006508">
    <property type="term" value="P:proteolysis"/>
    <property type="evidence" value="ECO:0007669"/>
    <property type="project" value="UniProtKB-KW"/>
</dbReference>
<feature type="transmembrane region" description="Helical" evidence="1">
    <location>
        <begin position="213"/>
        <end position="231"/>
    </location>
</feature>
<feature type="transmembrane region" description="Helical" evidence="1">
    <location>
        <begin position="99"/>
        <end position="121"/>
    </location>
</feature>
<proteinExistence type="predicted"/>
<evidence type="ECO:0000256" key="1">
    <source>
        <dbReference type="SAM" id="Phobius"/>
    </source>
</evidence>
<dbReference type="EMBL" id="BSUL01000001">
    <property type="protein sequence ID" value="GMA29750.1"/>
    <property type="molecule type" value="Genomic_DNA"/>
</dbReference>
<feature type="transmembrane region" description="Helical" evidence="1">
    <location>
        <begin position="142"/>
        <end position="162"/>
    </location>
</feature>
<dbReference type="Proteomes" id="UP001157160">
    <property type="component" value="Unassembled WGS sequence"/>
</dbReference>
<organism evidence="3 4">
    <name type="scientific">Arenivirga flava</name>
    <dbReference type="NCBI Taxonomy" id="1930060"/>
    <lineage>
        <taxon>Bacteria</taxon>
        <taxon>Bacillati</taxon>
        <taxon>Actinomycetota</taxon>
        <taxon>Actinomycetes</taxon>
        <taxon>Micrococcales</taxon>
        <taxon>Microbacteriaceae</taxon>
        <taxon>Arenivirga</taxon>
    </lineage>
</organism>
<feature type="domain" description="CAAX prenyl protease 2/Lysostaphin resistance protein A-like" evidence="2">
    <location>
        <begin position="181"/>
        <end position="273"/>
    </location>
</feature>
<dbReference type="InterPro" id="IPR003675">
    <property type="entry name" value="Rce1/LyrA-like_dom"/>
</dbReference>
<keyword evidence="1" id="KW-0812">Transmembrane</keyword>
<accession>A0AA37UQ87</accession>
<evidence type="ECO:0000313" key="4">
    <source>
        <dbReference type="Proteomes" id="UP001157160"/>
    </source>
</evidence>
<dbReference type="GO" id="GO:0080120">
    <property type="term" value="P:CAAX-box protein maturation"/>
    <property type="evidence" value="ECO:0007669"/>
    <property type="project" value="UniProtKB-ARBA"/>
</dbReference>
<sequence>MSKGFGRDGAPRRLRVYRARERYHPRMARLRHPLLPVVADPYDRRRLGLELLVVLAIAFGASTFNSIITIVNRLTMEVALSQQTATITRSYDERPLFDLAYQLVSIAFGLMPVALVLYLFWRRDRPHLSVIGLERRHWGRQTLWGVALAFAVGIPGLVVYLVGRSLDLTTTVVPTAIDQYWWTVPVMVLVAARAALIEELIVVGYLFARLRQLAWGAWAVIGVSAVVRGSYHLYQGVGPFFGNVAMGVLFGWLYQRYGRVLPLVIAHFVIDLVVFVGYPFAAAAWPELFGLPSGG</sequence>
<dbReference type="Pfam" id="PF02517">
    <property type="entry name" value="Rce1-like"/>
    <property type="match status" value="1"/>
</dbReference>
<keyword evidence="3" id="KW-0645">Protease</keyword>
<feature type="transmembrane region" description="Helical" evidence="1">
    <location>
        <begin position="237"/>
        <end position="254"/>
    </location>
</feature>
<keyword evidence="1" id="KW-1133">Transmembrane helix</keyword>
<evidence type="ECO:0000313" key="3">
    <source>
        <dbReference type="EMBL" id="GMA29750.1"/>
    </source>
</evidence>
<keyword evidence="3" id="KW-0378">Hydrolase</keyword>
<dbReference type="GO" id="GO:0004175">
    <property type="term" value="F:endopeptidase activity"/>
    <property type="evidence" value="ECO:0007669"/>
    <property type="project" value="UniProtKB-ARBA"/>
</dbReference>
<feature type="transmembrane region" description="Helical" evidence="1">
    <location>
        <begin position="182"/>
        <end position="206"/>
    </location>
</feature>
<feature type="transmembrane region" description="Helical" evidence="1">
    <location>
        <begin position="261"/>
        <end position="285"/>
    </location>
</feature>
<keyword evidence="4" id="KW-1185">Reference proteome</keyword>
<gene>
    <name evidence="3" type="ORF">GCM10025874_30030</name>
</gene>
<feature type="transmembrane region" description="Helical" evidence="1">
    <location>
        <begin position="51"/>
        <end position="71"/>
    </location>
</feature>
<name>A0AA37UQ87_9MICO</name>